<dbReference type="Pfam" id="PF13731">
    <property type="entry name" value="WxL"/>
    <property type="match status" value="1"/>
</dbReference>
<dbReference type="STRING" id="118060.ATZ35_07230"/>
<dbReference type="AlphaFoldDB" id="A0A0U2VRE9"/>
<name>A0A0U2VRE9_9ENTE</name>
<proteinExistence type="predicted"/>
<evidence type="ECO:0000259" key="2">
    <source>
        <dbReference type="Pfam" id="PF13731"/>
    </source>
</evidence>
<dbReference type="Proteomes" id="UP000067523">
    <property type="component" value="Chromosome"/>
</dbReference>
<dbReference type="InterPro" id="IPR027994">
    <property type="entry name" value="WxL_dom"/>
</dbReference>
<feature type="domain" description="WxL" evidence="2">
    <location>
        <begin position="42"/>
        <end position="237"/>
    </location>
</feature>
<dbReference type="RefSeq" id="WP_208930164.1">
    <property type="nucleotide sequence ID" value="NZ_CP013655.1"/>
</dbReference>
<gene>
    <name evidence="3" type="ORF">ATZ35_07230</name>
</gene>
<dbReference type="EMBL" id="CP013655">
    <property type="protein sequence ID" value="ALS36959.1"/>
    <property type="molecule type" value="Genomic_DNA"/>
</dbReference>
<evidence type="ECO:0000313" key="3">
    <source>
        <dbReference type="EMBL" id="ALS36959.1"/>
    </source>
</evidence>
<sequence>MKKTLMITLLSSAALMLFATSADAKTFDDQTDVGVSFKSDGPNDPGKNIPYKDNLSLVWKPAAFEFGEQKAVGNSATFSNIVEGNQYVVVNDDRADDALTGWKLSAKMSELTSVSGSKTLASKLTFNLGDAESYRITDDPTVLNDKNDYIVNDPNTSGVLGKLEDAGIKLGDGASKSIELVAGDTTSKTILGKEKANGTKGGVATLIKDTKLVVADAKKDNAAGESFTGTVTWTLDDLVGN</sequence>
<keyword evidence="1" id="KW-0732">Signal</keyword>
<reference evidence="4" key="1">
    <citation type="submission" date="2015-12" db="EMBL/GenBank/DDBJ databases">
        <authorList>
            <person name="Lauer A."/>
            <person name="Humrighouse B."/>
            <person name="Loparev V."/>
            <person name="Shewmaker P.L."/>
            <person name="Whitney A.M."/>
            <person name="McLaughlin R.W."/>
        </authorList>
    </citation>
    <scope>NUCLEOTIDE SEQUENCE [LARGE SCALE GENOMIC DNA]</scope>
    <source>
        <strain evidence="4">LMG 26678</strain>
    </source>
</reference>
<feature type="chain" id="PRO_5006833143" description="WxL domain-containing protein" evidence="1">
    <location>
        <begin position="25"/>
        <end position="241"/>
    </location>
</feature>
<feature type="signal peptide" evidence="1">
    <location>
        <begin position="1"/>
        <end position="24"/>
    </location>
</feature>
<evidence type="ECO:0000256" key="1">
    <source>
        <dbReference type="SAM" id="SignalP"/>
    </source>
</evidence>
<dbReference type="KEGG" id="erx:ATZ35_07230"/>
<protein>
    <recommendedName>
        <fullName evidence="2">WxL domain-containing protein</fullName>
    </recommendedName>
</protein>
<organism evidence="3 4">
    <name type="scientific">Enterococcus rotai</name>
    <dbReference type="NCBI Taxonomy" id="118060"/>
    <lineage>
        <taxon>Bacteria</taxon>
        <taxon>Bacillati</taxon>
        <taxon>Bacillota</taxon>
        <taxon>Bacilli</taxon>
        <taxon>Lactobacillales</taxon>
        <taxon>Enterococcaceae</taxon>
        <taxon>Enterococcus</taxon>
    </lineage>
</organism>
<evidence type="ECO:0000313" key="4">
    <source>
        <dbReference type="Proteomes" id="UP000067523"/>
    </source>
</evidence>
<keyword evidence="4" id="KW-1185">Reference proteome</keyword>
<accession>A0A0U2VRE9</accession>